<proteinExistence type="predicted"/>
<dbReference type="Proteomes" id="UP000215914">
    <property type="component" value="Unassembled WGS sequence"/>
</dbReference>
<evidence type="ECO:0000313" key="1">
    <source>
        <dbReference type="EMBL" id="KAF5821344.1"/>
    </source>
</evidence>
<gene>
    <name evidence="1" type="ORF">HanXRQr2_Chr01g0012851</name>
</gene>
<comment type="caution">
    <text evidence="1">The sequence shown here is derived from an EMBL/GenBank/DDBJ whole genome shotgun (WGS) entry which is preliminary data.</text>
</comment>
<name>A0A9K3P2F5_HELAN</name>
<organism evidence="1 2">
    <name type="scientific">Helianthus annuus</name>
    <name type="common">Common sunflower</name>
    <dbReference type="NCBI Taxonomy" id="4232"/>
    <lineage>
        <taxon>Eukaryota</taxon>
        <taxon>Viridiplantae</taxon>
        <taxon>Streptophyta</taxon>
        <taxon>Embryophyta</taxon>
        <taxon>Tracheophyta</taxon>
        <taxon>Spermatophyta</taxon>
        <taxon>Magnoliopsida</taxon>
        <taxon>eudicotyledons</taxon>
        <taxon>Gunneridae</taxon>
        <taxon>Pentapetalae</taxon>
        <taxon>asterids</taxon>
        <taxon>campanulids</taxon>
        <taxon>Asterales</taxon>
        <taxon>Asteraceae</taxon>
        <taxon>Asteroideae</taxon>
        <taxon>Heliantheae alliance</taxon>
        <taxon>Heliantheae</taxon>
        <taxon>Helianthus</taxon>
    </lineage>
</organism>
<sequence>MISKANPQFRRLGNLERAYAHLMVIKRFRYYVLMFWVKRSFLCNIVSGYTF</sequence>
<reference evidence="1" key="1">
    <citation type="journal article" date="2017" name="Nature">
        <title>The sunflower genome provides insights into oil metabolism, flowering and Asterid evolution.</title>
        <authorList>
            <person name="Badouin H."/>
            <person name="Gouzy J."/>
            <person name="Grassa C.J."/>
            <person name="Murat F."/>
            <person name="Staton S.E."/>
            <person name="Cottret L."/>
            <person name="Lelandais-Briere C."/>
            <person name="Owens G.L."/>
            <person name="Carrere S."/>
            <person name="Mayjonade B."/>
            <person name="Legrand L."/>
            <person name="Gill N."/>
            <person name="Kane N.C."/>
            <person name="Bowers J.E."/>
            <person name="Hubner S."/>
            <person name="Bellec A."/>
            <person name="Berard A."/>
            <person name="Berges H."/>
            <person name="Blanchet N."/>
            <person name="Boniface M.C."/>
            <person name="Brunel D."/>
            <person name="Catrice O."/>
            <person name="Chaidir N."/>
            <person name="Claudel C."/>
            <person name="Donnadieu C."/>
            <person name="Faraut T."/>
            <person name="Fievet G."/>
            <person name="Helmstetter N."/>
            <person name="King M."/>
            <person name="Knapp S.J."/>
            <person name="Lai Z."/>
            <person name="Le Paslier M.C."/>
            <person name="Lippi Y."/>
            <person name="Lorenzon L."/>
            <person name="Mandel J.R."/>
            <person name="Marage G."/>
            <person name="Marchand G."/>
            <person name="Marquand E."/>
            <person name="Bret-Mestries E."/>
            <person name="Morien E."/>
            <person name="Nambeesan S."/>
            <person name="Nguyen T."/>
            <person name="Pegot-Espagnet P."/>
            <person name="Pouilly N."/>
            <person name="Raftis F."/>
            <person name="Sallet E."/>
            <person name="Schiex T."/>
            <person name="Thomas J."/>
            <person name="Vandecasteele C."/>
            <person name="Vares D."/>
            <person name="Vear F."/>
            <person name="Vautrin S."/>
            <person name="Crespi M."/>
            <person name="Mangin B."/>
            <person name="Burke J.M."/>
            <person name="Salse J."/>
            <person name="Munos S."/>
            <person name="Vincourt P."/>
            <person name="Rieseberg L.H."/>
            <person name="Langlade N.B."/>
        </authorList>
    </citation>
    <scope>NUCLEOTIDE SEQUENCE</scope>
    <source>
        <tissue evidence="1">Leaves</tissue>
    </source>
</reference>
<dbReference type="EMBL" id="MNCJ02000316">
    <property type="protein sequence ID" value="KAF5821344.1"/>
    <property type="molecule type" value="Genomic_DNA"/>
</dbReference>
<reference evidence="1" key="2">
    <citation type="submission" date="2020-06" db="EMBL/GenBank/DDBJ databases">
        <title>Helianthus annuus Genome sequencing and assembly Release 2.</title>
        <authorList>
            <person name="Gouzy J."/>
            <person name="Langlade N."/>
            <person name="Munos S."/>
        </authorList>
    </citation>
    <scope>NUCLEOTIDE SEQUENCE</scope>
    <source>
        <tissue evidence="1">Leaves</tissue>
    </source>
</reference>
<dbReference type="Gramene" id="mRNA:HanXRQr2_Chr01g0012851">
    <property type="protein sequence ID" value="mRNA:HanXRQr2_Chr01g0012851"/>
    <property type="gene ID" value="HanXRQr2_Chr01g0012851"/>
</dbReference>
<accession>A0A9K3P2F5</accession>
<evidence type="ECO:0000313" key="2">
    <source>
        <dbReference type="Proteomes" id="UP000215914"/>
    </source>
</evidence>
<protein>
    <submittedName>
        <fullName evidence="1">Uncharacterized protein</fullName>
    </submittedName>
</protein>
<dbReference type="AlphaFoldDB" id="A0A9K3P2F5"/>
<keyword evidence="2" id="KW-1185">Reference proteome</keyword>